<dbReference type="RefSeq" id="WP_064442134.1">
    <property type="nucleotide sequence ID" value="NZ_BDDI01000019.1"/>
</dbReference>
<sequence length="666" mass="69862">MPDYTYVVYRPIVTRLLSATLARRLTVNAVSFQGNFVWGRRLFEFMASARPSPSVARTVMGLRFASPAGVGQHVDLDGSGLRMWRHLGAGFTVVGPVSSEQRPKGASSTRMMHSLCGILTSVADAAYVDDVIPQLEDGLSRSGPVFVSVTGPDVTAVLAKLGSRADAYIVPNADSREILADWATVTDRPVLVQLPVDLSPDEALRLGEDALAAGCAGLVLSGARTHLLPGGREHGPFLRERAAALTRLLRSHFGKNLAVVAGPGIMTPDDARAALQNGADLLALFEGLIFAGPGLPRRINTNIRVSRKSHGLIRPAHPPAHAVDDVRRSALAGLGIAAGLLVLAGLAGLMSSLAATRRWLASELGAANISAAAVENADGPLAAFIVHNRVNLAGAMVCLGLLWAWLTLSPLREGKSWAWWALLLSGSAATVGLLSAHLATLPQRTDKTAVIVTASVLFFVSLAFSFRDLPNAERGIRTLMRPGAAAWLWSPAGRGRVLLALSGLGLVVGGLLITTVGHSAVLVPQDVKYLGVRADELSQVSEQLSAFIAADRLAFGAMLLAAGIALLPIVWCGLRPGARSLAVTVGAALAAALVPAIGIHPVIGYNDFGHLAPFIAIGLYAFTGLALLRRPLSAGARPDRFPDLWVDPDAALSSGSMPHSCEALKF</sequence>
<keyword evidence="1" id="KW-0472">Membrane</keyword>
<keyword evidence="3" id="KW-1185">Reference proteome</keyword>
<dbReference type="InterPro" id="IPR013785">
    <property type="entry name" value="Aldolase_TIM"/>
</dbReference>
<protein>
    <submittedName>
        <fullName evidence="2">Dihydroorotate dehydrogenase</fullName>
    </submittedName>
</protein>
<dbReference type="Gene3D" id="3.20.20.70">
    <property type="entry name" value="Aldolase class I"/>
    <property type="match status" value="2"/>
</dbReference>
<accession>A0A839RK38</accession>
<feature type="transmembrane region" description="Helical" evidence="1">
    <location>
        <begin position="553"/>
        <end position="574"/>
    </location>
</feature>
<feature type="transmembrane region" description="Helical" evidence="1">
    <location>
        <begin position="417"/>
        <end position="436"/>
    </location>
</feature>
<reference evidence="2 3" key="1">
    <citation type="submission" date="2020-08" db="EMBL/GenBank/DDBJ databases">
        <title>Sequencing the genomes of 1000 actinobacteria strains.</title>
        <authorList>
            <person name="Klenk H.-P."/>
        </authorList>
    </citation>
    <scope>NUCLEOTIDE SEQUENCE [LARGE SCALE GENOMIC DNA]</scope>
    <source>
        <strain evidence="2 3">DSM 45258</strain>
    </source>
</reference>
<proteinExistence type="predicted"/>
<feature type="transmembrane region" description="Helical" evidence="1">
    <location>
        <begin position="448"/>
        <end position="466"/>
    </location>
</feature>
<dbReference type="EMBL" id="JACHWS010000001">
    <property type="protein sequence ID" value="MBB3036820.1"/>
    <property type="molecule type" value="Genomic_DNA"/>
</dbReference>
<feature type="transmembrane region" description="Helical" evidence="1">
    <location>
        <begin position="390"/>
        <end position="408"/>
    </location>
</feature>
<gene>
    <name evidence="2" type="ORF">FHU29_001254</name>
</gene>
<dbReference type="OrthoDB" id="9802377at2"/>
<feature type="transmembrane region" description="Helical" evidence="1">
    <location>
        <begin position="331"/>
        <end position="355"/>
    </location>
</feature>
<evidence type="ECO:0000256" key="1">
    <source>
        <dbReference type="SAM" id="Phobius"/>
    </source>
</evidence>
<name>A0A839RK38_9ACTN</name>
<feature type="transmembrane region" description="Helical" evidence="1">
    <location>
        <begin position="497"/>
        <end position="521"/>
    </location>
</feature>
<dbReference type="SUPFAM" id="SSF51395">
    <property type="entry name" value="FMN-linked oxidoreductases"/>
    <property type="match status" value="1"/>
</dbReference>
<dbReference type="AlphaFoldDB" id="A0A839RK38"/>
<evidence type="ECO:0000313" key="3">
    <source>
        <dbReference type="Proteomes" id="UP000567922"/>
    </source>
</evidence>
<feature type="transmembrane region" description="Helical" evidence="1">
    <location>
        <begin position="581"/>
        <end position="603"/>
    </location>
</feature>
<dbReference type="Proteomes" id="UP000567922">
    <property type="component" value="Unassembled WGS sequence"/>
</dbReference>
<keyword evidence="1" id="KW-0812">Transmembrane</keyword>
<comment type="caution">
    <text evidence="2">The sequence shown here is derived from an EMBL/GenBank/DDBJ whole genome shotgun (WGS) entry which is preliminary data.</text>
</comment>
<evidence type="ECO:0000313" key="2">
    <source>
        <dbReference type="EMBL" id="MBB3036820.1"/>
    </source>
</evidence>
<feature type="transmembrane region" description="Helical" evidence="1">
    <location>
        <begin position="609"/>
        <end position="628"/>
    </location>
</feature>
<organism evidence="2 3">
    <name type="scientific">Hoyosella altamirensis</name>
    <dbReference type="NCBI Taxonomy" id="616997"/>
    <lineage>
        <taxon>Bacteria</taxon>
        <taxon>Bacillati</taxon>
        <taxon>Actinomycetota</taxon>
        <taxon>Actinomycetes</taxon>
        <taxon>Mycobacteriales</taxon>
        <taxon>Hoyosellaceae</taxon>
        <taxon>Hoyosella</taxon>
    </lineage>
</organism>
<keyword evidence="1" id="KW-1133">Transmembrane helix</keyword>